<dbReference type="Proteomes" id="UP000004994">
    <property type="component" value="Chromosome 2"/>
</dbReference>
<dbReference type="InParanoid" id="A0A3Q7FCU8"/>
<accession>A0A3Q7FCU8</accession>
<dbReference type="Gramene" id="Solyc02g091623.1.1">
    <property type="protein sequence ID" value="Solyc02g091623.1.1"/>
    <property type="gene ID" value="Solyc02g091623.1"/>
</dbReference>
<organism evidence="1">
    <name type="scientific">Solanum lycopersicum</name>
    <name type="common">Tomato</name>
    <name type="synonym">Lycopersicon esculentum</name>
    <dbReference type="NCBI Taxonomy" id="4081"/>
    <lineage>
        <taxon>Eukaryota</taxon>
        <taxon>Viridiplantae</taxon>
        <taxon>Streptophyta</taxon>
        <taxon>Embryophyta</taxon>
        <taxon>Tracheophyta</taxon>
        <taxon>Spermatophyta</taxon>
        <taxon>Magnoliopsida</taxon>
        <taxon>eudicotyledons</taxon>
        <taxon>Gunneridae</taxon>
        <taxon>Pentapetalae</taxon>
        <taxon>asterids</taxon>
        <taxon>lamiids</taxon>
        <taxon>Solanales</taxon>
        <taxon>Solanaceae</taxon>
        <taxon>Solanoideae</taxon>
        <taxon>Solaneae</taxon>
        <taxon>Solanum</taxon>
        <taxon>Solanum subgen. Lycopersicon</taxon>
    </lineage>
</organism>
<name>A0A3Q7FCU8_SOLLC</name>
<proteinExistence type="predicted"/>
<evidence type="ECO:0000313" key="2">
    <source>
        <dbReference type="Proteomes" id="UP000004994"/>
    </source>
</evidence>
<evidence type="ECO:0000313" key="1">
    <source>
        <dbReference type="EnsemblPlants" id="Solyc02g091623.1.1"/>
    </source>
</evidence>
<reference evidence="1" key="1">
    <citation type="journal article" date="2012" name="Nature">
        <title>The tomato genome sequence provides insights into fleshy fruit evolution.</title>
        <authorList>
            <consortium name="Tomato Genome Consortium"/>
        </authorList>
    </citation>
    <scope>NUCLEOTIDE SEQUENCE [LARGE SCALE GENOMIC DNA]</scope>
    <source>
        <strain evidence="1">cv. Heinz 1706</strain>
    </source>
</reference>
<reference evidence="1" key="2">
    <citation type="submission" date="2019-01" db="UniProtKB">
        <authorList>
            <consortium name="EnsemblPlants"/>
        </authorList>
    </citation>
    <scope>IDENTIFICATION</scope>
    <source>
        <strain evidence="1">cv. Heinz 1706</strain>
    </source>
</reference>
<dbReference type="AlphaFoldDB" id="A0A3Q7FCU8"/>
<dbReference type="EnsemblPlants" id="Solyc02g091623.1.1">
    <property type="protein sequence ID" value="Solyc02g091623.1.1"/>
    <property type="gene ID" value="Solyc02g091623.1"/>
</dbReference>
<protein>
    <submittedName>
        <fullName evidence="1">Uncharacterized protein</fullName>
    </submittedName>
</protein>
<sequence>MRISSYFSVSILYRTKTMGSRCQHSLQFLKIKEGERLSIFISNCFILCNSRTKIMLLTARTCEILEKVQFHVNLFLAAMLRFKAF</sequence>
<keyword evidence="2" id="KW-1185">Reference proteome</keyword>